<accession>A0ABV2ZGH7</accession>
<feature type="transmembrane region" description="Helical" evidence="1">
    <location>
        <begin position="12"/>
        <end position="28"/>
    </location>
</feature>
<dbReference type="Proteomes" id="UP001550739">
    <property type="component" value="Unassembled WGS sequence"/>
</dbReference>
<organism evidence="2 3">
    <name type="scientific">Streptomyces sp. 900129855</name>
    <dbReference type="NCBI Taxonomy" id="3155129"/>
    <lineage>
        <taxon>Bacteria</taxon>
        <taxon>Bacillati</taxon>
        <taxon>Actinomycetota</taxon>
        <taxon>Actinomycetes</taxon>
        <taxon>Kitasatosporales</taxon>
        <taxon>Streptomycetaceae</taxon>
        <taxon>Streptomyces</taxon>
    </lineage>
</organism>
<protein>
    <recommendedName>
        <fullName evidence="4">S-layer protein C-terminal domain-containing protein</fullName>
    </recommendedName>
</protein>
<evidence type="ECO:0000313" key="2">
    <source>
        <dbReference type="EMBL" id="MEU3781656.1"/>
    </source>
</evidence>
<gene>
    <name evidence="2" type="ORF">AB0E89_13880</name>
</gene>
<keyword evidence="1" id="KW-0472">Membrane</keyword>
<sequence length="249" mass="27433">MSSSLRDLLVNLASAAIAFVAGWSFGRLRDLWRFRNMRSFWKPFATSDLRVVTSIFIKEEHYIWERSGLVGVGDVLALNELRQQLQRAGVGHLPLTPSHQLTGPERQGNLVLVGGPHSNQVTAEVMQRLPVTFTFGSVDTHDANIYDASTGEVMRCVMDSHDQLVVDQGILIRAANPFNRERNIIILAGSFGFGTSAAARLLADAAFLTDTIVAEGHPFEAVFSVEIVGGTPQQIDLKELRRLAPSTRH</sequence>
<keyword evidence="1" id="KW-0812">Transmembrane</keyword>
<evidence type="ECO:0000313" key="3">
    <source>
        <dbReference type="Proteomes" id="UP001550739"/>
    </source>
</evidence>
<keyword evidence="1" id="KW-1133">Transmembrane helix</keyword>
<name>A0ABV2ZGH7_9ACTN</name>
<dbReference type="RefSeq" id="WP_361702372.1">
    <property type="nucleotide sequence ID" value="NZ_JBEZVE010000006.1"/>
</dbReference>
<reference evidence="2 3" key="1">
    <citation type="submission" date="2024-06" db="EMBL/GenBank/DDBJ databases">
        <title>The Natural Products Discovery Center: Release of the First 8490 Sequenced Strains for Exploring Actinobacteria Biosynthetic Diversity.</title>
        <authorList>
            <person name="Kalkreuter E."/>
            <person name="Kautsar S.A."/>
            <person name="Yang D."/>
            <person name="Bader C.D."/>
            <person name="Teijaro C.N."/>
            <person name="Fluegel L."/>
            <person name="Davis C.M."/>
            <person name="Simpson J.R."/>
            <person name="Lauterbach L."/>
            <person name="Steele A.D."/>
            <person name="Gui C."/>
            <person name="Meng S."/>
            <person name="Li G."/>
            <person name="Viehrig K."/>
            <person name="Ye F."/>
            <person name="Su P."/>
            <person name="Kiefer A.F."/>
            <person name="Nichols A."/>
            <person name="Cepeda A.J."/>
            <person name="Yan W."/>
            <person name="Fan B."/>
            <person name="Jiang Y."/>
            <person name="Adhikari A."/>
            <person name="Zheng C.-J."/>
            <person name="Schuster L."/>
            <person name="Cowan T.M."/>
            <person name="Smanski M.J."/>
            <person name="Chevrette M.G."/>
            <person name="De Carvalho L.P.S."/>
            <person name="Shen B."/>
        </authorList>
    </citation>
    <scope>NUCLEOTIDE SEQUENCE [LARGE SCALE GENOMIC DNA]</scope>
    <source>
        <strain evidence="2 3">NPDC033843</strain>
    </source>
</reference>
<evidence type="ECO:0000256" key="1">
    <source>
        <dbReference type="SAM" id="Phobius"/>
    </source>
</evidence>
<evidence type="ECO:0008006" key="4">
    <source>
        <dbReference type="Google" id="ProtNLM"/>
    </source>
</evidence>
<proteinExistence type="predicted"/>
<dbReference type="EMBL" id="JBEZVE010000006">
    <property type="protein sequence ID" value="MEU3781656.1"/>
    <property type="molecule type" value="Genomic_DNA"/>
</dbReference>
<comment type="caution">
    <text evidence="2">The sequence shown here is derived from an EMBL/GenBank/DDBJ whole genome shotgun (WGS) entry which is preliminary data.</text>
</comment>
<keyword evidence="3" id="KW-1185">Reference proteome</keyword>